<keyword evidence="5" id="KW-0812">Transmembrane</keyword>
<dbReference type="EMBL" id="CP139965">
    <property type="protein sequence ID" value="WQD79270.1"/>
    <property type="molecule type" value="Genomic_DNA"/>
</dbReference>
<name>A0ABZ0WPT3_9BURK</name>
<dbReference type="SUPFAM" id="SSF53850">
    <property type="entry name" value="Periplasmic binding protein-like II"/>
    <property type="match status" value="1"/>
</dbReference>
<evidence type="ECO:0000259" key="6">
    <source>
        <dbReference type="PROSITE" id="PS50931"/>
    </source>
</evidence>
<keyword evidence="3" id="KW-0238">DNA-binding</keyword>
<dbReference type="Pfam" id="PF00126">
    <property type="entry name" value="HTH_1"/>
    <property type="match status" value="1"/>
</dbReference>
<dbReference type="PROSITE" id="PS50931">
    <property type="entry name" value="HTH_LYSR"/>
    <property type="match status" value="1"/>
</dbReference>
<evidence type="ECO:0000313" key="7">
    <source>
        <dbReference type="EMBL" id="WQD79270.1"/>
    </source>
</evidence>
<dbReference type="Gene3D" id="3.40.190.290">
    <property type="match status" value="1"/>
</dbReference>
<organism evidence="7 8">
    <name type="scientific">Paraburkholderia kururiensis</name>
    <dbReference type="NCBI Taxonomy" id="984307"/>
    <lineage>
        <taxon>Bacteria</taxon>
        <taxon>Pseudomonadati</taxon>
        <taxon>Pseudomonadota</taxon>
        <taxon>Betaproteobacteria</taxon>
        <taxon>Burkholderiales</taxon>
        <taxon>Burkholderiaceae</taxon>
        <taxon>Paraburkholderia</taxon>
    </lineage>
</organism>
<dbReference type="InterPro" id="IPR036388">
    <property type="entry name" value="WH-like_DNA-bd_sf"/>
</dbReference>
<evidence type="ECO:0000256" key="3">
    <source>
        <dbReference type="ARBA" id="ARBA00023125"/>
    </source>
</evidence>
<keyword evidence="5" id="KW-1133">Transmembrane helix</keyword>
<dbReference type="SUPFAM" id="SSF46785">
    <property type="entry name" value="Winged helix' DNA-binding domain"/>
    <property type="match status" value="1"/>
</dbReference>
<keyword evidence="2" id="KW-0805">Transcription regulation</keyword>
<accession>A0ABZ0WPT3</accession>
<dbReference type="Pfam" id="PF03466">
    <property type="entry name" value="LysR_substrate"/>
    <property type="match status" value="1"/>
</dbReference>
<dbReference type="RefSeq" id="WP_114811664.1">
    <property type="nucleotide sequence ID" value="NZ_CP139965.1"/>
</dbReference>
<sequence>MADVRDVNLNRLAIFAAVVEAGSLTAAAGRLGLAKTMVSTHMQRLEAEVGASLLVRTTRRLNVTDAGRAFYEASVAILRTANEALAAVSGGTGPLRGTLRVSAPVDYGSVVVVPALAELRAANPELDVELLCNDRVIDLVAENVDVAVRLGRLADSNYRAARVDGYERWLVASPEWIAAWGAPRTPEALADKPYVARPVPGRPQALELVNARGDKRSVRCKRAFTTDTAPAARAAALAGVGFGYLTDFSIAADVEAGRLVRLLPAWRSPAAGVHVVYPSTSHPSPKVRALIDALKTRPRHPF</sequence>
<protein>
    <submittedName>
        <fullName evidence="7">LysR family transcriptional regulator</fullName>
    </submittedName>
</protein>
<dbReference type="Gene3D" id="1.10.10.10">
    <property type="entry name" value="Winged helix-like DNA-binding domain superfamily/Winged helix DNA-binding domain"/>
    <property type="match status" value="1"/>
</dbReference>
<keyword evidence="4" id="KW-0804">Transcription</keyword>
<evidence type="ECO:0000256" key="5">
    <source>
        <dbReference type="SAM" id="Phobius"/>
    </source>
</evidence>
<dbReference type="InterPro" id="IPR000847">
    <property type="entry name" value="LysR_HTH_N"/>
</dbReference>
<dbReference type="PANTHER" id="PTHR30537">
    <property type="entry name" value="HTH-TYPE TRANSCRIPTIONAL REGULATOR"/>
    <property type="match status" value="1"/>
</dbReference>
<keyword evidence="5" id="KW-0472">Membrane</keyword>
<feature type="transmembrane region" description="Helical" evidence="5">
    <location>
        <begin position="12"/>
        <end position="33"/>
    </location>
</feature>
<proteinExistence type="inferred from homology"/>
<dbReference type="InterPro" id="IPR005119">
    <property type="entry name" value="LysR_subst-bd"/>
</dbReference>
<comment type="similarity">
    <text evidence="1">Belongs to the LysR transcriptional regulatory family.</text>
</comment>
<gene>
    <name evidence="7" type="ORF">U0042_06085</name>
</gene>
<evidence type="ECO:0000256" key="4">
    <source>
        <dbReference type="ARBA" id="ARBA00023163"/>
    </source>
</evidence>
<feature type="domain" description="HTH lysR-type" evidence="6">
    <location>
        <begin position="7"/>
        <end position="64"/>
    </location>
</feature>
<dbReference type="InterPro" id="IPR058163">
    <property type="entry name" value="LysR-type_TF_proteobact-type"/>
</dbReference>
<dbReference type="PANTHER" id="PTHR30537:SF66">
    <property type="entry name" value="IRON-REGULATED VIRULENCE REGULATORY PROTEIN IRGB"/>
    <property type="match status" value="1"/>
</dbReference>
<dbReference type="InterPro" id="IPR036390">
    <property type="entry name" value="WH_DNA-bd_sf"/>
</dbReference>
<evidence type="ECO:0000313" key="8">
    <source>
        <dbReference type="Proteomes" id="UP001325479"/>
    </source>
</evidence>
<reference evidence="7 8" key="1">
    <citation type="submission" date="2023-12" db="EMBL/GenBank/DDBJ databases">
        <title>Genome sequencing and assembly of bacterial species from a model synthetic community.</title>
        <authorList>
            <person name="Hogle S.L."/>
        </authorList>
    </citation>
    <scope>NUCLEOTIDE SEQUENCE [LARGE SCALE GENOMIC DNA]</scope>
    <source>
        <strain evidence="7 8">HAMBI 2494</strain>
    </source>
</reference>
<keyword evidence="8" id="KW-1185">Reference proteome</keyword>
<evidence type="ECO:0000256" key="2">
    <source>
        <dbReference type="ARBA" id="ARBA00023015"/>
    </source>
</evidence>
<dbReference type="CDD" id="cd08422">
    <property type="entry name" value="PBP2_CrgA_like"/>
    <property type="match status" value="1"/>
</dbReference>
<evidence type="ECO:0000256" key="1">
    <source>
        <dbReference type="ARBA" id="ARBA00009437"/>
    </source>
</evidence>
<dbReference type="Proteomes" id="UP001325479">
    <property type="component" value="Chromosome"/>
</dbReference>